<reference evidence="2" key="2">
    <citation type="submission" date="2025-09" db="UniProtKB">
        <authorList>
            <consortium name="Ensembl"/>
        </authorList>
    </citation>
    <scope>IDENTIFICATION</scope>
</reference>
<evidence type="ECO:0000256" key="1">
    <source>
        <dbReference type="SAM" id="SignalP"/>
    </source>
</evidence>
<protein>
    <submittedName>
        <fullName evidence="2">Uncharacterized protein</fullName>
    </submittedName>
</protein>
<dbReference type="Ensembl" id="ENSMSIT00000013405.1">
    <property type="protein sequence ID" value="ENSMSIP00000010578.1"/>
    <property type="gene ID" value="ENSMSIG00000009278.1"/>
</dbReference>
<accession>A0A8C6MTC8</accession>
<feature type="signal peptide" evidence="1">
    <location>
        <begin position="1"/>
        <end position="16"/>
    </location>
</feature>
<dbReference type="GeneTree" id="ENSGT00950000185850"/>
<evidence type="ECO:0000313" key="3">
    <source>
        <dbReference type="Proteomes" id="UP000694415"/>
    </source>
</evidence>
<proteinExistence type="predicted"/>
<dbReference type="AlphaFoldDB" id="A0A8C6MTC8"/>
<organism evidence="2 3">
    <name type="scientific">Mus spicilegus</name>
    <name type="common">Mound-building mouse</name>
    <dbReference type="NCBI Taxonomy" id="10103"/>
    <lineage>
        <taxon>Eukaryota</taxon>
        <taxon>Metazoa</taxon>
        <taxon>Chordata</taxon>
        <taxon>Craniata</taxon>
        <taxon>Vertebrata</taxon>
        <taxon>Euteleostomi</taxon>
        <taxon>Mammalia</taxon>
        <taxon>Eutheria</taxon>
        <taxon>Euarchontoglires</taxon>
        <taxon>Glires</taxon>
        <taxon>Rodentia</taxon>
        <taxon>Myomorpha</taxon>
        <taxon>Muroidea</taxon>
        <taxon>Muridae</taxon>
        <taxon>Murinae</taxon>
        <taxon>Mus</taxon>
        <taxon>Mus</taxon>
    </lineage>
</organism>
<sequence>MIVSLIVLQLKSLVKAANVIFKVYGGMTHSSSQQEMMDVKQFIDILIHQINCCHYKALCRLTPASL</sequence>
<keyword evidence="3" id="KW-1185">Reference proteome</keyword>
<name>A0A8C6MTC8_MUSSI</name>
<reference evidence="2" key="1">
    <citation type="submission" date="2025-08" db="UniProtKB">
        <authorList>
            <consortium name="Ensembl"/>
        </authorList>
    </citation>
    <scope>IDENTIFICATION</scope>
</reference>
<dbReference type="Gene3D" id="3.40.50.1820">
    <property type="entry name" value="alpha/beta hydrolase"/>
    <property type="match status" value="1"/>
</dbReference>
<evidence type="ECO:0000313" key="2">
    <source>
        <dbReference type="Ensembl" id="ENSMSIP00000010578.1"/>
    </source>
</evidence>
<dbReference type="InterPro" id="IPR029058">
    <property type="entry name" value="AB_hydrolase_fold"/>
</dbReference>
<feature type="chain" id="PRO_5045273596" evidence="1">
    <location>
        <begin position="17"/>
        <end position="66"/>
    </location>
</feature>
<keyword evidence="1" id="KW-0732">Signal</keyword>
<dbReference type="Proteomes" id="UP000694415">
    <property type="component" value="Unplaced"/>
</dbReference>